<dbReference type="InterPro" id="IPR011008">
    <property type="entry name" value="Dimeric_a/b-barrel"/>
</dbReference>
<dbReference type="EMBL" id="JAGGLU010000017">
    <property type="protein sequence ID" value="MBP2058884.1"/>
    <property type="molecule type" value="Genomic_DNA"/>
</dbReference>
<reference evidence="2 3" key="1">
    <citation type="submission" date="2021-03" db="EMBL/GenBank/DDBJ databases">
        <title>Genomic Encyclopedia of Type Strains, Phase IV (KMG-IV): sequencing the most valuable type-strain genomes for metagenomic binning, comparative biology and taxonomic classification.</title>
        <authorList>
            <person name="Goeker M."/>
        </authorList>
    </citation>
    <scope>NUCLEOTIDE SEQUENCE [LARGE SCALE GENOMIC DNA]</scope>
    <source>
        <strain evidence="2 3">DSM 101872</strain>
    </source>
</reference>
<evidence type="ECO:0000313" key="2">
    <source>
        <dbReference type="EMBL" id="MBP2058884.1"/>
    </source>
</evidence>
<dbReference type="GO" id="GO:0004497">
    <property type="term" value="F:monooxygenase activity"/>
    <property type="evidence" value="ECO:0007669"/>
    <property type="project" value="UniProtKB-KW"/>
</dbReference>
<dbReference type="Proteomes" id="UP001519292">
    <property type="component" value="Unassembled WGS sequence"/>
</dbReference>
<dbReference type="Pfam" id="PF03992">
    <property type="entry name" value="ABM"/>
    <property type="match status" value="1"/>
</dbReference>
<sequence>MYLQFVTNKVKDKEKYISAAKIFVQDLIKVNGCISADVYQVEGKNNEVVIASQWINKDRMYSTEAEATFLNNKHNLKTYFISNETTILVN</sequence>
<gene>
    <name evidence="2" type="ORF">J2Z60_002075</name>
</gene>
<feature type="domain" description="ABM" evidence="1">
    <location>
        <begin position="13"/>
        <end position="59"/>
    </location>
</feature>
<comment type="caution">
    <text evidence="2">The sequence shown here is derived from an EMBL/GenBank/DDBJ whole genome shotgun (WGS) entry which is preliminary data.</text>
</comment>
<accession>A0ABS4MGR1</accession>
<keyword evidence="3" id="KW-1185">Reference proteome</keyword>
<name>A0ABS4MGR1_9LACO</name>
<protein>
    <submittedName>
        <fullName evidence="2">Quinol monooxygenase YgiN</fullName>
    </submittedName>
</protein>
<keyword evidence="2" id="KW-0560">Oxidoreductase</keyword>
<organism evidence="2 3">
    <name type="scientific">Lactobacillus colini</name>
    <dbReference type="NCBI Taxonomy" id="1819254"/>
    <lineage>
        <taxon>Bacteria</taxon>
        <taxon>Bacillati</taxon>
        <taxon>Bacillota</taxon>
        <taxon>Bacilli</taxon>
        <taxon>Lactobacillales</taxon>
        <taxon>Lactobacillaceae</taxon>
        <taxon>Lactobacillus</taxon>
    </lineage>
</organism>
<dbReference type="RefSeq" id="WP_209687597.1">
    <property type="nucleotide sequence ID" value="NZ_JAGGLU010000017.1"/>
</dbReference>
<dbReference type="Gene3D" id="3.30.70.100">
    <property type="match status" value="1"/>
</dbReference>
<dbReference type="SUPFAM" id="SSF54909">
    <property type="entry name" value="Dimeric alpha+beta barrel"/>
    <property type="match status" value="1"/>
</dbReference>
<proteinExistence type="predicted"/>
<keyword evidence="2" id="KW-0503">Monooxygenase</keyword>
<dbReference type="InterPro" id="IPR007138">
    <property type="entry name" value="ABM_dom"/>
</dbReference>
<evidence type="ECO:0000313" key="3">
    <source>
        <dbReference type="Proteomes" id="UP001519292"/>
    </source>
</evidence>
<evidence type="ECO:0000259" key="1">
    <source>
        <dbReference type="Pfam" id="PF03992"/>
    </source>
</evidence>